<dbReference type="AlphaFoldDB" id="A0A0J6KD33"/>
<dbReference type="InterPro" id="IPR010879">
    <property type="entry name" value="DUF1508"/>
</dbReference>
<dbReference type="EMBL" id="VZPO01000003">
    <property type="protein sequence ID" value="KAB0505908.1"/>
    <property type="molecule type" value="Genomic_DNA"/>
</dbReference>
<reference evidence="5" key="2">
    <citation type="submission" date="2016-10" db="EMBL/GenBank/DDBJ databases">
        <authorList>
            <person name="Varghese N."/>
            <person name="Submissions S."/>
        </authorList>
    </citation>
    <scope>NUCLEOTIDE SEQUENCE [LARGE SCALE GENOMIC DNA]</scope>
    <source>
        <strain evidence="5">BS3782</strain>
    </source>
</reference>
<evidence type="ECO:0000259" key="2">
    <source>
        <dbReference type="Pfam" id="PF07411"/>
    </source>
</evidence>
<evidence type="ECO:0000313" key="3">
    <source>
        <dbReference type="EMBL" id="KAB0505908.1"/>
    </source>
</evidence>
<dbReference type="SUPFAM" id="SSF160113">
    <property type="entry name" value="YegP-like"/>
    <property type="match status" value="2"/>
</dbReference>
<keyword evidence="5" id="KW-1185">Reference proteome</keyword>
<dbReference type="PANTHER" id="PTHR40606:SF1">
    <property type="entry name" value="UPF0339 PROTEIN YEGP"/>
    <property type="match status" value="1"/>
</dbReference>
<reference evidence="3 6" key="3">
    <citation type="submission" date="2019-09" db="EMBL/GenBank/DDBJ databases">
        <title>Draft genome sequences of 48 bacterial type strains from the CCUG.</title>
        <authorList>
            <person name="Tunovic T."/>
            <person name="Pineiro-Iglesias B."/>
            <person name="Unosson C."/>
            <person name="Inganas E."/>
            <person name="Ohlen M."/>
            <person name="Cardew S."/>
            <person name="Jensie-Markopoulos S."/>
            <person name="Salva-Serra F."/>
            <person name="Jaen-Luchoro D."/>
            <person name="Karlsson R."/>
            <person name="Svensson-Stadler L."/>
            <person name="Chun J."/>
            <person name="Moore E."/>
        </authorList>
    </citation>
    <scope>NUCLEOTIDE SEQUENCE [LARGE SCALE GENOMIC DNA]</scope>
    <source>
        <strain evidence="3 6">CCUG 51522</strain>
    </source>
</reference>
<feature type="domain" description="DUF1508" evidence="2">
    <location>
        <begin position="62"/>
        <end position="108"/>
    </location>
</feature>
<reference evidence="4" key="1">
    <citation type="submission" date="2016-10" db="EMBL/GenBank/DDBJ databases">
        <authorList>
            <person name="de Groot N.N."/>
        </authorList>
    </citation>
    <scope>NUCLEOTIDE SEQUENCE [LARGE SCALE GENOMIC DNA]</scope>
    <source>
        <strain evidence="4">BS3782</strain>
    </source>
</reference>
<proteinExistence type="inferred from homology"/>
<feature type="domain" description="DUF1508" evidence="2">
    <location>
        <begin position="11"/>
        <end position="57"/>
    </location>
</feature>
<dbReference type="InterPro" id="IPR036913">
    <property type="entry name" value="YegP-like_sf"/>
</dbReference>
<dbReference type="Gene3D" id="2.30.29.80">
    <property type="match status" value="1"/>
</dbReference>
<sequence length="114" mass="12188">MSGWYEVSKTSNGQFKFVLKAANAETILTSELYTSRGAADGGIASVQANSPLDQRYEKKTTKDGHPYFNLKAGNHETIGSSESYSSDAARDKGIASVKANGPTTVIKDKTLPVL</sequence>
<dbReference type="EMBL" id="LT629746">
    <property type="protein sequence ID" value="SDT64699.1"/>
    <property type="molecule type" value="Genomic_DNA"/>
</dbReference>
<dbReference type="Proteomes" id="UP000434925">
    <property type="component" value="Unassembled WGS sequence"/>
</dbReference>
<dbReference type="Pfam" id="PF07411">
    <property type="entry name" value="DUF1508"/>
    <property type="match status" value="2"/>
</dbReference>
<name>A0A0J6KD33_9PSED</name>
<organism evidence="4 5">
    <name type="scientific">Pseudomonas lini</name>
    <dbReference type="NCBI Taxonomy" id="163011"/>
    <lineage>
        <taxon>Bacteria</taxon>
        <taxon>Pseudomonadati</taxon>
        <taxon>Pseudomonadota</taxon>
        <taxon>Gammaproteobacteria</taxon>
        <taxon>Pseudomonadales</taxon>
        <taxon>Pseudomonadaceae</taxon>
        <taxon>Pseudomonas</taxon>
    </lineage>
</organism>
<gene>
    <name evidence="3" type="ORF">F7R14_07280</name>
    <name evidence="4" type="ORF">SAMN04490191_5855</name>
</gene>
<accession>A0A0J6KD33</accession>
<protein>
    <submittedName>
        <fullName evidence="3">DUF1508 domain-containing protein</fullName>
    </submittedName>
</protein>
<evidence type="ECO:0000313" key="4">
    <source>
        <dbReference type="EMBL" id="SDT64699.1"/>
    </source>
</evidence>
<dbReference type="Proteomes" id="UP000182814">
    <property type="component" value="Chromosome I"/>
</dbReference>
<dbReference type="RefSeq" id="WP_038979287.1">
    <property type="nucleotide sequence ID" value="NZ_JABTYG010000015.1"/>
</dbReference>
<dbReference type="PANTHER" id="PTHR40606">
    <property type="match status" value="1"/>
</dbReference>
<dbReference type="InterPro" id="IPR051141">
    <property type="entry name" value="UPF0339_domain"/>
</dbReference>
<evidence type="ECO:0000256" key="1">
    <source>
        <dbReference type="ARBA" id="ARBA00007576"/>
    </source>
</evidence>
<evidence type="ECO:0000313" key="5">
    <source>
        <dbReference type="Proteomes" id="UP000182814"/>
    </source>
</evidence>
<dbReference type="PATRIC" id="fig|163011.3.peg.2138"/>
<evidence type="ECO:0000313" key="6">
    <source>
        <dbReference type="Proteomes" id="UP000434925"/>
    </source>
</evidence>
<comment type="similarity">
    <text evidence="1">Belongs to the UPF0339 family. Duplicated subfamily.</text>
</comment>